<evidence type="ECO:0000313" key="2">
    <source>
        <dbReference type="Proteomes" id="UP000503222"/>
    </source>
</evidence>
<protein>
    <submittedName>
        <fullName evidence="1">Uncharacterized protein</fullName>
    </submittedName>
</protein>
<evidence type="ECO:0000313" key="1">
    <source>
        <dbReference type="EMBL" id="QIK79478.1"/>
    </source>
</evidence>
<dbReference type="RefSeq" id="WP_166411865.1">
    <property type="nucleotide sequence ID" value="NZ_CP049869.1"/>
</dbReference>
<dbReference type="EMBL" id="CP049869">
    <property type="protein sequence ID" value="QIK79478.1"/>
    <property type="molecule type" value="Genomic_DNA"/>
</dbReference>
<dbReference type="AlphaFoldDB" id="A0A6G7YRV5"/>
<proteinExistence type="predicted"/>
<gene>
    <name evidence="1" type="ORF">G7077_11760</name>
</gene>
<name>A0A6G7YRV5_9SPHN</name>
<keyword evidence="2" id="KW-1185">Reference proteome</keyword>
<accession>A0A6G7YRV5</accession>
<dbReference type="Proteomes" id="UP000503222">
    <property type="component" value="Chromosome"/>
</dbReference>
<organism evidence="1 2">
    <name type="scientific">Sphingomonas piscis</name>
    <dbReference type="NCBI Taxonomy" id="2714943"/>
    <lineage>
        <taxon>Bacteria</taxon>
        <taxon>Pseudomonadati</taxon>
        <taxon>Pseudomonadota</taxon>
        <taxon>Alphaproteobacteria</taxon>
        <taxon>Sphingomonadales</taxon>
        <taxon>Sphingomonadaceae</taxon>
        <taxon>Sphingomonas</taxon>
    </lineage>
</organism>
<dbReference type="KEGG" id="spii:G7077_11760"/>
<reference evidence="1 2" key="1">
    <citation type="submission" date="2020-03" db="EMBL/GenBank/DDBJ databases">
        <title>Sphingomonas sp. nov., isolated from fish.</title>
        <authorList>
            <person name="Hyun D.-W."/>
            <person name="Bae J.-W."/>
        </authorList>
    </citation>
    <scope>NUCLEOTIDE SEQUENCE [LARGE SCALE GENOMIC DNA]</scope>
    <source>
        <strain evidence="1 2">HDW15B</strain>
    </source>
</reference>
<sequence>MTYGLQSLSRAQSSAPIFTAPSLPMVNSWRRLDADHRLQLIEQRLAESGVRDGYPLAL</sequence>